<evidence type="ECO:0000313" key="1">
    <source>
        <dbReference type="EMBL" id="VVD05268.1"/>
    </source>
</evidence>
<dbReference type="EMBL" id="FZQP02006948">
    <property type="protein sequence ID" value="VVD05268.1"/>
    <property type="molecule type" value="Genomic_DNA"/>
</dbReference>
<accession>A0A5E4R4D1</accession>
<gene>
    <name evidence="1" type="ORF">LSINAPIS_LOCUS14843</name>
</gene>
<protein>
    <submittedName>
        <fullName evidence="1">Uncharacterized protein</fullName>
    </submittedName>
</protein>
<keyword evidence="2" id="KW-1185">Reference proteome</keyword>
<evidence type="ECO:0000313" key="2">
    <source>
        <dbReference type="Proteomes" id="UP000324832"/>
    </source>
</evidence>
<reference evidence="1 2" key="1">
    <citation type="submission" date="2017-07" db="EMBL/GenBank/DDBJ databases">
        <authorList>
            <person name="Talla V."/>
            <person name="Backstrom N."/>
        </authorList>
    </citation>
    <scope>NUCLEOTIDE SEQUENCE [LARGE SCALE GENOMIC DNA]</scope>
</reference>
<dbReference type="Proteomes" id="UP000324832">
    <property type="component" value="Unassembled WGS sequence"/>
</dbReference>
<sequence length="96" mass="10474">MLPIPSHRQGVDEFDFELVSLGYNLTYFVLTNLLSTDNDLFTIPSTEYGGLIQGEDEEASGVHHQHHVDHGGEYIPGELCSQQASDMAAESATHAA</sequence>
<name>A0A5E4R4D1_9NEOP</name>
<proteinExistence type="predicted"/>
<organism evidence="1 2">
    <name type="scientific">Leptidea sinapis</name>
    <dbReference type="NCBI Taxonomy" id="189913"/>
    <lineage>
        <taxon>Eukaryota</taxon>
        <taxon>Metazoa</taxon>
        <taxon>Ecdysozoa</taxon>
        <taxon>Arthropoda</taxon>
        <taxon>Hexapoda</taxon>
        <taxon>Insecta</taxon>
        <taxon>Pterygota</taxon>
        <taxon>Neoptera</taxon>
        <taxon>Endopterygota</taxon>
        <taxon>Lepidoptera</taxon>
        <taxon>Glossata</taxon>
        <taxon>Ditrysia</taxon>
        <taxon>Papilionoidea</taxon>
        <taxon>Pieridae</taxon>
        <taxon>Dismorphiinae</taxon>
        <taxon>Leptidea</taxon>
    </lineage>
</organism>
<dbReference type="AlphaFoldDB" id="A0A5E4R4D1"/>